<gene>
    <name evidence="2" type="ORF">EVAR_91252_1</name>
</gene>
<reference evidence="2 3" key="1">
    <citation type="journal article" date="2019" name="Commun. Biol.">
        <title>The bagworm genome reveals a unique fibroin gene that provides high tensile strength.</title>
        <authorList>
            <person name="Kono N."/>
            <person name="Nakamura H."/>
            <person name="Ohtoshi R."/>
            <person name="Tomita M."/>
            <person name="Numata K."/>
            <person name="Arakawa K."/>
        </authorList>
    </citation>
    <scope>NUCLEOTIDE SEQUENCE [LARGE SCALE GENOMIC DNA]</scope>
</reference>
<dbReference type="EMBL" id="BGZK01002360">
    <property type="protein sequence ID" value="GBP93294.1"/>
    <property type="molecule type" value="Genomic_DNA"/>
</dbReference>
<sequence length="94" mass="10587">MPKAPKFMPRGRPNYKGPLAPVAPGIWKTSRHSSNEDNSCCQFPPAPHPPPTRGKESAPRAVPEPPREPIRRAPQAPPRDRDRGRLIVWNDIKR</sequence>
<evidence type="ECO:0000313" key="3">
    <source>
        <dbReference type="Proteomes" id="UP000299102"/>
    </source>
</evidence>
<evidence type="ECO:0000313" key="2">
    <source>
        <dbReference type="EMBL" id="GBP93294.1"/>
    </source>
</evidence>
<feature type="compositionally biased region" description="Basic and acidic residues" evidence="1">
    <location>
        <begin position="78"/>
        <end position="94"/>
    </location>
</feature>
<feature type="region of interest" description="Disordered" evidence="1">
    <location>
        <begin position="1"/>
        <end position="94"/>
    </location>
</feature>
<evidence type="ECO:0000256" key="1">
    <source>
        <dbReference type="SAM" id="MobiDB-lite"/>
    </source>
</evidence>
<accession>A0A4C2A1Z4</accession>
<comment type="caution">
    <text evidence="2">The sequence shown here is derived from an EMBL/GenBank/DDBJ whole genome shotgun (WGS) entry which is preliminary data.</text>
</comment>
<dbReference type="Proteomes" id="UP000299102">
    <property type="component" value="Unassembled WGS sequence"/>
</dbReference>
<dbReference type="AlphaFoldDB" id="A0A4C2A1Z4"/>
<protein>
    <submittedName>
        <fullName evidence="2">Uncharacterized protein</fullName>
    </submittedName>
</protein>
<keyword evidence="3" id="KW-1185">Reference proteome</keyword>
<organism evidence="2 3">
    <name type="scientific">Eumeta variegata</name>
    <name type="common">Bagworm moth</name>
    <name type="synonym">Eumeta japonica</name>
    <dbReference type="NCBI Taxonomy" id="151549"/>
    <lineage>
        <taxon>Eukaryota</taxon>
        <taxon>Metazoa</taxon>
        <taxon>Ecdysozoa</taxon>
        <taxon>Arthropoda</taxon>
        <taxon>Hexapoda</taxon>
        <taxon>Insecta</taxon>
        <taxon>Pterygota</taxon>
        <taxon>Neoptera</taxon>
        <taxon>Endopterygota</taxon>
        <taxon>Lepidoptera</taxon>
        <taxon>Glossata</taxon>
        <taxon>Ditrysia</taxon>
        <taxon>Tineoidea</taxon>
        <taxon>Psychidae</taxon>
        <taxon>Oiketicinae</taxon>
        <taxon>Eumeta</taxon>
    </lineage>
</organism>
<proteinExistence type="predicted"/>
<name>A0A4C2A1Z4_EUMVA</name>